<dbReference type="InterPro" id="IPR022691">
    <property type="entry name" value="Tscrpt_elong_fac_GreA/B_N"/>
</dbReference>
<dbReference type="InterPro" id="IPR036953">
    <property type="entry name" value="GreA/GreB_C_sf"/>
</dbReference>
<evidence type="ECO:0000259" key="10">
    <source>
        <dbReference type="Pfam" id="PF01272"/>
    </source>
</evidence>
<evidence type="ECO:0000256" key="7">
    <source>
        <dbReference type="ARBA" id="ARBA00030776"/>
    </source>
</evidence>
<dbReference type="NCBIfam" id="NF001263">
    <property type="entry name" value="PRK00226.1-4"/>
    <property type="match status" value="1"/>
</dbReference>
<feature type="domain" description="Transcription elongation factor GreA/GreB C-terminal" evidence="10">
    <location>
        <begin position="81"/>
        <end position="155"/>
    </location>
</feature>
<dbReference type="PIRSF" id="PIRSF006092">
    <property type="entry name" value="GreA_GreB"/>
    <property type="match status" value="1"/>
</dbReference>
<comment type="caution">
    <text evidence="12">The sequence shown here is derived from an EMBL/GenBank/DDBJ whole genome shotgun (WGS) entry which is preliminary data.</text>
</comment>
<evidence type="ECO:0000313" key="12">
    <source>
        <dbReference type="EMBL" id="PJF47655.1"/>
    </source>
</evidence>
<evidence type="ECO:0000256" key="3">
    <source>
        <dbReference type="ARBA" id="ARBA00023015"/>
    </source>
</evidence>
<dbReference type="InterPro" id="IPR023459">
    <property type="entry name" value="Tscrpt_elong_fac_GreA/B_fam"/>
</dbReference>
<dbReference type="SUPFAM" id="SSF54534">
    <property type="entry name" value="FKBP-like"/>
    <property type="match status" value="1"/>
</dbReference>
<dbReference type="InterPro" id="IPR018151">
    <property type="entry name" value="TF_GreA/GreB_CS"/>
</dbReference>
<comment type="similarity">
    <text evidence="1 8 9">Belongs to the GreA/GreB family.</text>
</comment>
<dbReference type="InterPro" id="IPR001437">
    <property type="entry name" value="Tscrpt_elong_fac_GreA/B_C"/>
</dbReference>
<accession>A0A2M8QCV5</accession>
<feature type="domain" description="Transcription elongation factor GreA/GreB N-terminal" evidence="11">
    <location>
        <begin position="6"/>
        <end position="74"/>
    </location>
</feature>
<evidence type="ECO:0000256" key="8">
    <source>
        <dbReference type="HAMAP-Rule" id="MF_00105"/>
    </source>
</evidence>
<dbReference type="InterPro" id="IPR036805">
    <property type="entry name" value="Tscrpt_elong_fac_GreA/B_N_sf"/>
</dbReference>
<proteinExistence type="inferred from homology"/>
<dbReference type="NCBIfam" id="TIGR01462">
    <property type="entry name" value="greA"/>
    <property type="match status" value="1"/>
</dbReference>
<evidence type="ECO:0000256" key="1">
    <source>
        <dbReference type="ARBA" id="ARBA00008213"/>
    </source>
</evidence>
<evidence type="ECO:0000256" key="4">
    <source>
        <dbReference type="ARBA" id="ARBA00023125"/>
    </source>
</evidence>
<dbReference type="InterPro" id="IPR028624">
    <property type="entry name" value="Tscrpt_elong_fac_GreA/B"/>
</dbReference>
<dbReference type="InterPro" id="IPR006359">
    <property type="entry name" value="Tscrpt_elong_fac_GreA"/>
</dbReference>
<keyword evidence="5 8" id="KW-0804">Transcription</keyword>
<reference evidence="12 13" key="1">
    <citation type="submission" date="2017-11" db="EMBL/GenBank/DDBJ databases">
        <title>Evolution of Phototrophy in the Chloroflexi Phylum Driven by Horizontal Gene Transfer.</title>
        <authorList>
            <person name="Ward L.M."/>
            <person name="Hemp J."/>
            <person name="Shih P.M."/>
            <person name="Mcglynn S.E."/>
            <person name="Fischer W."/>
        </authorList>
    </citation>
    <scope>NUCLEOTIDE SEQUENCE [LARGE SCALE GENOMIC DNA]</scope>
    <source>
        <strain evidence="12">JP3_7</strain>
    </source>
</reference>
<dbReference type="Gene3D" id="3.10.50.30">
    <property type="entry name" value="Transcription elongation factor, GreA/GreB, C-terminal domain"/>
    <property type="match status" value="1"/>
</dbReference>
<evidence type="ECO:0000313" key="13">
    <source>
        <dbReference type="Proteomes" id="UP000230790"/>
    </source>
</evidence>
<dbReference type="Pfam" id="PF03449">
    <property type="entry name" value="GreA_GreB_N"/>
    <property type="match status" value="1"/>
</dbReference>
<protein>
    <recommendedName>
        <fullName evidence="2 8">Transcription elongation factor GreA</fullName>
    </recommendedName>
    <alternativeName>
        <fullName evidence="7 8">Transcript cleavage factor GreA</fullName>
    </alternativeName>
</protein>
<keyword evidence="12" id="KW-0648">Protein biosynthesis</keyword>
<evidence type="ECO:0000256" key="5">
    <source>
        <dbReference type="ARBA" id="ARBA00023163"/>
    </source>
</evidence>
<keyword evidence="12" id="KW-0251">Elongation factor</keyword>
<evidence type="ECO:0000256" key="9">
    <source>
        <dbReference type="RuleBase" id="RU000556"/>
    </source>
</evidence>
<organism evidence="12 13">
    <name type="scientific">Candidatus Thermofonsia Clade 3 bacterium</name>
    <dbReference type="NCBI Taxonomy" id="2364212"/>
    <lineage>
        <taxon>Bacteria</taxon>
        <taxon>Bacillati</taxon>
        <taxon>Chloroflexota</taxon>
        <taxon>Candidatus Thermofontia</taxon>
        <taxon>Candidatus Thermofonsia Clade 3</taxon>
    </lineage>
</organism>
<name>A0A2M8QCV5_9CHLR</name>
<dbReference type="Proteomes" id="UP000230790">
    <property type="component" value="Unassembled WGS sequence"/>
</dbReference>
<dbReference type="HAMAP" id="MF_00105">
    <property type="entry name" value="GreA_GreB"/>
    <property type="match status" value="1"/>
</dbReference>
<sequence length="157" mass="17440">MIEQEYLTPEGLKRLEEELEYLKTVRRAEVAQRLHDAMAEGEVEENPEYEDAKNEQAFVEGRILEIETILANAVLIENKGPSNEVRLGSKVTITELGSGHKEHYIIVGSAEADPANGRISNESPLGRALLGHKVNDIVSVQAPEGEIKFKVTHIANR</sequence>
<keyword evidence="4 8" id="KW-0238">DNA-binding</keyword>
<dbReference type="AlphaFoldDB" id="A0A2M8QCV5"/>
<dbReference type="GO" id="GO:0070063">
    <property type="term" value="F:RNA polymerase binding"/>
    <property type="evidence" value="ECO:0007669"/>
    <property type="project" value="InterPro"/>
</dbReference>
<gene>
    <name evidence="8" type="primary">greA</name>
    <name evidence="12" type="ORF">CUN48_07505</name>
</gene>
<dbReference type="PANTHER" id="PTHR30437:SF4">
    <property type="entry name" value="TRANSCRIPTION ELONGATION FACTOR GREA"/>
    <property type="match status" value="1"/>
</dbReference>
<dbReference type="SUPFAM" id="SSF46557">
    <property type="entry name" value="GreA transcript cleavage protein, N-terminal domain"/>
    <property type="match status" value="1"/>
</dbReference>
<dbReference type="FunFam" id="3.10.50.30:FF:000001">
    <property type="entry name" value="Transcription elongation factor GreA"/>
    <property type="match status" value="1"/>
</dbReference>
<evidence type="ECO:0000259" key="11">
    <source>
        <dbReference type="Pfam" id="PF03449"/>
    </source>
</evidence>
<dbReference type="FunFam" id="1.10.287.180:FF:000001">
    <property type="entry name" value="Transcription elongation factor GreA"/>
    <property type="match status" value="1"/>
</dbReference>
<dbReference type="GO" id="GO:0003746">
    <property type="term" value="F:translation elongation factor activity"/>
    <property type="evidence" value="ECO:0007669"/>
    <property type="project" value="UniProtKB-KW"/>
</dbReference>
<evidence type="ECO:0000256" key="6">
    <source>
        <dbReference type="ARBA" id="ARBA00024916"/>
    </source>
</evidence>
<dbReference type="Gene3D" id="1.10.287.180">
    <property type="entry name" value="Transcription elongation factor, GreA/GreB, N-terminal domain"/>
    <property type="match status" value="1"/>
</dbReference>
<comment type="function">
    <text evidence="6 8 9">Necessary for efficient RNA polymerase transcription elongation past template-encoded arresting sites. The arresting sites in DNA have the property of trapping a certain fraction of elongating RNA polymerases that pass through, resulting in locked ternary complexes. Cleavage of the nascent transcript by cleavage factors such as GreA or GreB allows the resumption of elongation from the new 3'terminus. GreA releases sequences of 2 to 3 nucleotides.</text>
</comment>
<dbReference type="GO" id="GO:0032784">
    <property type="term" value="P:regulation of DNA-templated transcription elongation"/>
    <property type="evidence" value="ECO:0007669"/>
    <property type="project" value="UniProtKB-UniRule"/>
</dbReference>
<dbReference type="Pfam" id="PF01272">
    <property type="entry name" value="GreA_GreB"/>
    <property type="match status" value="1"/>
</dbReference>
<dbReference type="GO" id="GO:0003677">
    <property type="term" value="F:DNA binding"/>
    <property type="evidence" value="ECO:0007669"/>
    <property type="project" value="UniProtKB-UniRule"/>
</dbReference>
<dbReference type="PANTHER" id="PTHR30437">
    <property type="entry name" value="TRANSCRIPTION ELONGATION FACTOR GREA"/>
    <property type="match status" value="1"/>
</dbReference>
<evidence type="ECO:0000256" key="2">
    <source>
        <dbReference type="ARBA" id="ARBA00013729"/>
    </source>
</evidence>
<dbReference type="GO" id="GO:0006354">
    <property type="term" value="P:DNA-templated transcription elongation"/>
    <property type="evidence" value="ECO:0007669"/>
    <property type="project" value="TreeGrafter"/>
</dbReference>
<dbReference type="EMBL" id="PGTN01000039">
    <property type="protein sequence ID" value="PJF47655.1"/>
    <property type="molecule type" value="Genomic_DNA"/>
</dbReference>
<keyword evidence="3 8" id="KW-0805">Transcription regulation</keyword>
<dbReference type="PROSITE" id="PS00830">
    <property type="entry name" value="GREAB_2"/>
    <property type="match status" value="1"/>
</dbReference>